<name>A0A4Y2E0T0_ARAVE</name>
<dbReference type="AlphaFoldDB" id="A0A4Y2E0T0"/>
<dbReference type="EMBL" id="BGPR01000470">
    <property type="protein sequence ID" value="GBM21939.1"/>
    <property type="molecule type" value="Genomic_DNA"/>
</dbReference>
<protein>
    <submittedName>
        <fullName evidence="1">Uncharacterized protein</fullName>
    </submittedName>
</protein>
<evidence type="ECO:0000313" key="1">
    <source>
        <dbReference type="EMBL" id="GBM21939.1"/>
    </source>
</evidence>
<organism evidence="1 2">
    <name type="scientific">Araneus ventricosus</name>
    <name type="common">Orbweaver spider</name>
    <name type="synonym">Epeira ventricosa</name>
    <dbReference type="NCBI Taxonomy" id="182803"/>
    <lineage>
        <taxon>Eukaryota</taxon>
        <taxon>Metazoa</taxon>
        <taxon>Ecdysozoa</taxon>
        <taxon>Arthropoda</taxon>
        <taxon>Chelicerata</taxon>
        <taxon>Arachnida</taxon>
        <taxon>Araneae</taxon>
        <taxon>Araneomorphae</taxon>
        <taxon>Entelegynae</taxon>
        <taxon>Araneoidea</taxon>
        <taxon>Araneidae</taxon>
        <taxon>Araneus</taxon>
    </lineage>
</organism>
<keyword evidence="2" id="KW-1185">Reference proteome</keyword>
<evidence type="ECO:0000313" key="2">
    <source>
        <dbReference type="Proteomes" id="UP000499080"/>
    </source>
</evidence>
<comment type="caution">
    <text evidence="1">The sequence shown here is derived from an EMBL/GenBank/DDBJ whole genome shotgun (WGS) entry which is preliminary data.</text>
</comment>
<sequence>MVTLKLRLIYPHLVYSGAALWLPFRPGKCRHAGSNPGQDELEVSSESESASYKYVKEEYQEWMSKDEDIPVAATPTDLEISQVVCEQDQALKVGDSDGEECVEGNSPTNAEMRQALDILKGGVQLC</sequence>
<dbReference type="Proteomes" id="UP000499080">
    <property type="component" value="Unassembled WGS sequence"/>
</dbReference>
<gene>
    <name evidence="1" type="ORF">AVEN_187939_1</name>
</gene>
<accession>A0A4Y2E0T0</accession>
<proteinExistence type="predicted"/>
<reference evidence="1 2" key="1">
    <citation type="journal article" date="2019" name="Sci. Rep.">
        <title>Orb-weaving spider Araneus ventricosus genome elucidates the spidroin gene catalogue.</title>
        <authorList>
            <person name="Kono N."/>
            <person name="Nakamura H."/>
            <person name="Ohtoshi R."/>
            <person name="Moran D.A.P."/>
            <person name="Shinohara A."/>
            <person name="Yoshida Y."/>
            <person name="Fujiwara M."/>
            <person name="Mori M."/>
            <person name="Tomita M."/>
            <person name="Arakawa K."/>
        </authorList>
    </citation>
    <scope>NUCLEOTIDE SEQUENCE [LARGE SCALE GENOMIC DNA]</scope>
</reference>
<dbReference type="OrthoDB" id="6617542at2759"/>